<dbReference type="Proteomes" id="UP000600139">
    <property type="component" value="Unassembled WGS sequence"/>
</dbReference>
<evidence type="ECO:0000256" key="2">
    <source>
        <dbReference type="SAM" id="SignalP"/>
    </source>
</evidence>
<sequence length="307" mass="33156">MKVPAVLFFVTALAAAGPVPPNDFPAPKPVTTPGGSTDYWPAFSRDGKDIIFSRRSKETAWQLMTVPADGGNTRPLFDPKPSAVATRVSRSAGGRLAFAGANTLWITDAEGRNPKRLDLKGVDGTASYPSWYPDEEHLLIVAYQKESGGVLYRVDIGSGKATALTNPEEIHCGMPNVSPDGKLVIFAGQKNDGQVYDQKKNLIWIIAGDSPAKPLTPHQGRAATWSPDGRRIAYESTAGSPGGRLHALFLIDPDGRENRRITSYQWDANHPVWSPDGKSLAFSIKDSDNPQRSRIATLPVPVVSDSL</sequence>
<feature type="signal peptide" evidence="2">
    <location>
        <begin position="1"/>
        <end position="16"/>
    </location>
</feature>
<dbReference type="SUPFAM" id="SSF82171">
    <property type="entry name" value="DPP6 N-terminal domain-like"/>
    <property type="match status" value="1"/>
</dbReference>
<dbReference type="Gene3D" id="2.120.10.30">
    <property type="entry name" value="TolB, C-terminal domain"/>
    <property type="match status" value="2"/>
</dbReference>
<proteinExistence type="inferred from homology"/>
<accession>A0A934R8D4</accession>
<dbReference type="Pfam" id="PF07676">
    <property type="entry name" value="PD40"/>
    <property type="match status" value="4"/>
</dbReference>
<protein>
    <submittedName>
        <fullName evidence="3">PD40 domain-containing protein</fullName>
    </submittedName>
</protein>
<organism evidence="3 4">
    <name type="scientific">Luteolibacter yonseiensis</name>
    <dbReference type="NCBI Taxonomy" id="1144680"/>
    <lineage>
        <taxon>Bacteria</taxon>
        <taxon>Pseudomonadati</taxon>
        <taxon>Verrucomicrobiota</taxon>
        <taxon>Verrucomicrobiia</taxon>
        <taxon>Verrucomicrobiales</taxon>
        <taxon>Verrucomicrobiaceae</taxon>
        <taxon>Luteolibacter</taxon>
    </lineage>
</organism>
<comment type="caution">
    <text evidence="3">The sequence shown here is derived from an EMBL/GenBank/DDBJ whole genome shotgun (WGS) entry which is preliminary data.</text>
</comment>
<dbReference type="AlphaFoldDB" id="A0A934R8D4"/>
<dbReference type="RefSeq" id="WP_200352059.1">
    <property type="nucleotide sequence ID" value="NZ_BAABHZ010000001.1"/>
</dbReference>
<reference evidence="3" key="1">
    <citation type="submission" date="2021-01" db="EMBL/GenBank/DDBJ databases">
        <title>Modified the classification status of verrucomicrobia.</title>
        <authorList>
            <person name="Feng X."/>
        </authorList>
    </citation>
    <scope>NUCLEOTIDE SEQUENCE</scope>
    <source>
        <strain evidence="3">JCM 18052</strain>
    </source>
</reference>
<keyword evidence="4" id="KW-1185">Reference proteome</keyword>
<dbReference type="PANTHER" id="PTHR36842:SF1">
    <property type="entry name" value="PROTEIN TOLB"/>
    <property type="match status" value="1"/>
</dbReference>
<dbReference type="EMBL" id="JAENIK010000012">
    <property type="protein sequence ID" value="MBK1817105.1"/>
    <property type="molecule type" value="Genomic_DNA"/>
</dbReference>
<evidence type="ECO:0000256" key="1">
    <source>
        <dbReference type="ARBA" id="ARBA00009820"/>
    </source>
</evidence>
<dbReference type="InterPro" id="IPR011659">
    <property type="entry name" value="WD40"/>
</dbReference>
<dbReference type="PANTHER" id="PTHR36842">
    <property type="entry name" value="PROTEIN TOLB HOMOLOG"/>
    <property type="match status" value="1"/>
</dbReference>
<feature type="chain" id="PRO_5037474603" evidence="2">
    <location>
        <begin position="17"/>
        <end position="307"/>
    </location>
</feature>
<name>A0A934R8D4_9BACT</name>
<comment type="similarity">
    <text evidence="1">Belongs to the TolB family.</text>
</comment>
<dbReference type="InterPro" id="IPR011042">
    <property type="entry name" value="6-blade_b-propeller_TolB-like"/>
</dbReference>
<evidence type="ECO:0000313" key="4">
    <source>
        <dbReference type="Proteomes" id="UP000600139"/>
    </source>
</evidence>
<keyword evidence="2" id="KW-0732">Signal</keyword>
<evidence type="ECO:0000313" key="3">
    <source>
        <dbReference type="EMBL" id="MBK1817105.1"/>
    </source>
</evidence>
<gene>
    <name evidence="3" type="ORF">JIN84_15910</name>
</gene>